<dbReference type="InterPro" id="IPR050291">
    <property type="entry name" value="CDF_Transporter"/>
</dbReference>
<evidence type="ECO:0000256" key="1">
    <source>
        <dbReference type="ARBA" id="ARBA00022448"/>
    </source>
</evidence>
<evidence type="ECO:0000259" key="3">
    <source>
        <dbReference type="Pfam" id="PF16916"/>
    </source>
</evidence>
<gene>
    <name evidence="4" type="ORF">EZV62_006298</name>
</gene>
<keyword evidence="2" id="KW-0472">Membrane</keyword>
<dbReference type="Pfam" id="PF16916">
    <property type="entry name" value="ZT_dimer"/>
    <property type="match status" value="1"/>
</dbReference>
<dbReference type="EMBL" id="VAHF01000002">
    <property type="protein sequence ID" value="TXG71363.1"/>
    <property type="molecule type" value="Genomic_DNA"/>
</dbReference>
<dbReference type="InterPro" id="IPR027470">
    <property type="entry name" value="Cation_efflux_CTD"/>
</dbReference>
<proteinExistence type="predicted"/>
<dbReference type="PANTHER" id="PTHR43840:SF16">
    <property type="entry name" value="CATION EFFLUX PROTEIN CYTOPLASMIC DOMAIN-CONTAINING PROTEIN"/>
    <property type="match status" value="1"/>
</dbReference>
<dbReference type="GO" id="GO:0016020">
    <property type="term" value="C:membrane"/>
    <property type="evidence" value="ECO:0007669"/>
    <property type="project" value="TreeGrafter"/>
</dbReference>
<keyword evidence="1" id="KW-0813">Transport</keyword>
<name>A0A5C7IPQ9_9ROSI</name>
<dbReference type="Gene3D" id="3.30.70.1350">
    <property type="entry name" value="Cation efflux protein, cytoplasmic domain"/>
    <property type="match status" value="1"/>
</dbReference>
<evidence type="ECO:0000313" key="5">
    <source>
        <dbReference type="Proteomes" id="UP000323000"/>
    </source>
</evidence>
<dbReference type="SUPFAM" id="SSF160240">
    <property type="entry name" value="Cation efflux protein cytoplasmic domain-like"/>
    <property type="match status" value="1"/>
</dbReference>
<reference evidence="5" key="1">
    <citation type="journal article" date="2019" name="Gigascience">
        <title>De novo genome assembly of the endangered Acer yangbiense, a plant species with extremely small populations endemic to Yunnan Province, China.</title>
        <authorList>
            <person name="Yang J."/>
            <person name="Wariss H.M."/>
            <person name="Tao L."/>
            <person name="Zhang R."/>
            <person name="Yun Q."/>
            <person name="Hollingsworth P."/>
            <person name="Dao Z."/>
            <person name="Luo G."/>
            <person name="Guo H."/>
            <person name="Ma Y."/>
            <person name="Sun W."/>
        </authorList>
    </citation>
    <scope>NUCLEOTIDE SEQUENCE [LARGE SCALE GENOMIC DNA]</scope>
    <source>
        <strain evidence="5">cv. Malutang</strain>
    </source>
</reference>
<organism evidence="4 5">
    <name type="scientific">Acer yangbiense</name>
    <dbReference type="NCBI Taxonomy" id="1000413"/>
    <lineage>
        <taxon>Eukaryota</taxon>
        <taxon>Viridiplantae</taxon>
        <taxon>Streptophyta</taxon>
        <taxon>Embryophyta</taxon>
        <taxon>Tracheophyta</taxon>
        <taxon>Spermatophyta</taxon>
        <taxon>Magnoliopsida</taxon>
        <taxon>eudicotyledons</taxon>
        <taxon>Gunneridae</taxon>
        <taxon>Pentapetalae</taxon>
        <taxon>rosids</taxon>
        <taxon>malvids</taxon>
        <taxon>Sapindales</taxon>
        <taxon>Sapindaceae</taxon>
        <taxon>Hippocastanoideae</taxon>
        <taxon>Acereae</taxon>
        <taxon>Acer</taxon>
    </lineage>
</organism>
<dbReference type="InterPro" id="IPR036837">
    <property type="entry name" value="Cation_efflux_CTD_sf"/>
</dbReference>
<keyword evidence="5" id="KW-1185">Reference proteome</keyword>
<keyword evidence="2" id="KW-1133">Transmembrane helix</keyword>
<sequence>MPTTITVNVGMVFTASFALQGIVIFASIMTTLGLQILFESGRELVIQIALYTMGNWVNTVMENVWPLIGRTEPIEYLAKLTYLIWNHHEEIKHIERVRAYNFGCQYFMEVDIVLPGEMSLSVAHNIGETLQEKP</sequence>
<dbReference type="Proteomes" id="UP000323000">
    <property type="component" value="Chromosome 2"/>
</dbReference>
<dbReference type="PANTHER" id="PTHR43840">
    <property type="entry name" value="MITOCHONDRIAL METAL TRANSPORTER 1-RELATED"/>
    <property type="match status" value="1"/>
</dbReference>
<evidence type="ECO:0000313" key="4">
    <source>
        <dbReference type="EMBL" id="TXG71363.1"/>
    </source>
</evidence>
<keyword evidence="2" id="KW-0812">Transmembrane</keyword>
<protein>
    <recommendedName>
        <fullName evidence="3">Cation efflux protein cytoplasmic domain-containing protein</fullName>
    </recommendedName>
</protein>
<feature type="domain" description="Cation efflux protein cytoplasmic" evidence="3">
    <location>
        <begin position="86"/>
        <end position="132"/>
    </location>
</feature>
<comment type="caution">
    <text evidence="4">The sequence shown here is derived from an EMBL/GenBank/DDBJ whole genome shotgun (WGS) entry which is preliminary data.</text>
</comment>
<evidence type="ECO:0000256" key="2">
    <source>
        <dbReference type="SAM" id="Phobius"/>
    </source>
</evidence>
<dbReference type="OrthoDB" id="78296at2759"/>
<dbReference type="AlphaFoldDB" id="A0A5C7IPQ9"/>
<dbReference type="GO" id="GO:0008324">
    <property type="term" value="F:monoatomic cation transmembrane transporter activity"/>
    <property type="evidence" value="ECO:0007669"/>
    <property type="project" value="TreeGrafter"/>
</dbReference>
<feature type="transmembrane region" description="Helical" evidence="2">
    <location>
        <begin position="12"/>
        <end position="38"/>
    </location>
</feature>
<accession>A0A5C7IPQ9</accession>